<dbReference type="AlphaFoldDB" id="A0A5R8NEG9"/>
<evidence type="ECO:0000313" key="1">
    <source>
        <dbReference type="EMBL" id="TLF74121.1"/>
    </source>
</evidence>
<dbReference type="Proteomes" id="UP000306378">
    <property type="component" value="Unassembled WGS sequence"/>
</dbReference>
<dbReference type="EMBL" id="VBUT01000011">
    <property type="protein sequence ID" value="TLF74121.1"/>
    <property type="molecule type" value="Genomic_DNA"/>
</dbReference>
<name>A0A5R8NEG9_9NOCA</name>
<accession>A0A5R8NEG9</accession>
<comment type="caution">
    <text evidence="1">The sequence shown here is derived from an EMBL/GenBank/DDBJ whole genome shotgun (WGS) entry which is preliminary data.</text>
</comment>
<gene>
    <name evidence="1" type="ORF">FEK34_25405</name>
</gene>
<proteinExistence type="predicted"/>
<evidence type="ECO:0000313" key="2">
    <source>
        <dbReference type="Proteomes" id="UP000306378"/>
    </source>
</evidence>
<sequence length="259" mass="26331">MNGLDLQAQRIQNVADPSAPMDAVNLQTLEARQAGLSWKQAVRAASTANITVATPGAAIDGVSLSNGDRVLLKNQITTAENGIYVWAGASAALTRAADADDDGEIVDGTAVYVAEGTTNGDTAWVQTAPNPIDIGTDPTVWSQFGGGGASYTAGNGIDITGNSISVELAPSSGLSVSGAGLAVDTGVVVRKYAANIGNGSLTSIPVAHNLGTRDVTVQVYDNATFERVVPDIVHTDANTITAVFAVAPAANAYRVVVHG</sequence>
<protein>
    <submittedName>
        <fullName evidence="1">Head decoration protein</fullName>
    </submittedName>
</protein>
<organism evidence="1 2">
    <name type="scientific">Nocardia cyriacigeorgica</name>
    <dbReference type="NCBI Taxonomy" id="135487"/>
    <lineage>
        <taxon>Bacteria</taxon>
        <taxon>Bacillati</taxon>
        <taxon>Actinomycetota</taxon>
        <taxon>Actinomycetes</taxon>
        <taxon>Mycobacteriales</taxon>
        <taxon>Nocardiaceae</taxon>
        <taxon>Nocardia</taxon>
    </lineage>
</organism>
<reference evidence="1 2" key="1">
    <citation type="submission" date="2019-05" db="EMBL/GenBank/DDBJ databases">
        <title>Genomes sequences of two Nocardia cyriacigeorgica environmental isolates, type strains Nocardia asteroides ATCC 19247 and Nocardia cyriacigeorgica DSM 44484.</title>
        <authorList>
            <person name="Vautrin F."/>
            <person name="Bergeron E."/>
            <person name="Dubost A."/>
            <person name="Abrouk D."/>
            <person name="Rodriguez Nava V."/>
            <person name="Pujic P."/>
        </authorList>
    </citation>
    <scope>NUCLEOTIDE SEQUENCE [LARGE SCALE GENOMIC DNA]</scope>
    <source>
        <strain evidence="1 2">EML 446</strain>
    </source>
</reference>